<protein>
    <submittedName>
        <fullName evidence="1">Uncharacterized protein</fullName>
    </submittedName>
</protein>
<evidence type="ECO:0000313" key="1">
    <source>
        <dbReference type="EMBL" id="KAH7978153.1"/>
    </source>
</evidence>
<comment type="caution">
    <text evidence="1">The sequence shown here is derived from an EMBL/GenBank/DDBJ whole genome shotgun (WGS) entry which is preliminary data.</text>
</comment>
<sequence length="486" mass="53626">MQAPCPAQGFRHQMVVSRGTGRFLMIRREDIVSAINRNQGVVICGETGSGKTTQAAQFIFEDNIRGGQGSRCHIVVTQPRRIATISMAKRVALERDAERSDTAGFRVNLTKQLLRSRGGALFCTLGILLGHLQQNVELQGVSHVFVDEVHEPDVCTDLLLVLLREVLSINRTRKAILTSATINTAKFSEFFDSAPVIMIPGKALEPVTECILDNLVSENIVTAEALKMEWHKRLSRSSGCVKGFRICVCSELSRHAQLRPVAAFDVCYAQCGSDPVRSVPEALTYIMEMKPPGAILCFLPGWNEINKVRAEPCKRAPANFHDWILPLHSRLRYQGQQKIFANPPADVRKVILSTSLAETSINVDDVVYVVDSGVRREQRINPSTGVSLLGTLPTSKATVDQRAGRAGCVQPGESYHVVTQNEFLSWDPFKSPEMQTTGITRVVLDCKTVVANAPHLPDEEIEEEAAGGDVVPYNAINSWPNFLEKQ</sequence>
<gene>
    <name evidence="1" type="ORF">HPB49_004690</name>
</gene>
<dbReference type="Proteomes" id="UP000821865">
    <property type="component" value="Chromosome 1"/>
</dbReference>
<organism evidence="1 2">
    <name type="scientific">Dermacentor silvarum</name>
    <name type="common">Tick</name>
    <dbReference type="NCBI Taxonomy" id="543639"/>
    <lineage>
        <taxon>Eukaryota</taxon>
        <taxon>Metazoa</taxon>
        <taxon>Ecdysozoa</taxon>
        <taxon>Arthropoda</taxon>
        <taxon>Chelicerata</taxon>
        <taxon>Arachnida</taxon>
        <taxon>Acari</taxon>
        <taxon>Parasitiformes</taxon>
        <taxon>Ixodida</taxon>
        <taxon>Ixodoidea</taxon>
        <taxon>Ixodidae</taxon>
        <taxon>Rhipicephalinae</taxon>
        <taxon>Dermacentor</taxon>
    </lineage>
</organism>
<reference evidence="1" key="1">
    <citation type="submission" date="2020-05" db="EMBL/GenBank/DDBJ databases">
        <title>Large-scale comparative analyses of tick genomes elucidate their genetic diversity and vector capacities.</title>
        <authorList>
            <person name="Jia N."/>
            <person name="Wang J."/>
            <person name="Shi W."/>
            <person name="Du L."/>
            <person name="Sun Y."/>
            <person name="Zhan W."/>
            <person name="Jiang J."/>
            <person name="Wang Q."/>
            <person name="Zhang B."/>
            <person name="Ji P."/>
            <person name="Sakyi L.B."/>
            <person name="Cui X."/>
            <person name="Yuan T."/>
            <person name="Jiang B."/>
            <person name="Yang W."/>
            <person name="Lam T.T.-Y."/>
            <person name="Chang Q."/>
            <person name="Ding S."/>
            <person name="Wang X."/>
            <person name="Zhu J."/>
            <person name="Ruan X."/>
            <person name="Zhao L."/>
            <person name="Wei J."/>
            <person name="Que T."/>
            <person name="Du C."/>
            <person name="Cheng J."/>
            <person name="Dai P."/>
            <person name="Han X."/>
            <person name="Huang E."/>
            <person name="Gao Y."/>
            <person name="Liu J."/>
            <person name="Shao H."/>
            <person name="Ye R."/>
            <person name="Li L."/>
            <person name="Wei W."/>
            <person name="Wang X."/>
            <person name="Wang C."/>
            <person name="Yang T."/>
            <person name="Huo Q."/>
            <person name="Li W."/>
            <person name="Guo W."/>
            <person name="Chen H."/>
            <person name="Zhou L."/>
            <person name="Ni X."/>
            <person name="Tian J."/>
            <person name="Zhou Y."/>
            <person name="Sheng Y."/>
            <person name="Liu T."/>
            <person name="Pan Y."/>
            <person name="Xia L."/>
            <person name="Li J."/>
            <person name="Zhao F."/>
            <person name="Cao W."/>
        </authorList>
    </citation>
    <scope>NUCLEOTIDE SEQUENCE</scope>
    <source>
        <strain evidence="1">Dsil-2018</strain>
    </source>
</reference>
<evidence type="ECO:0000313" key="2">
    <source>
        <dbReference type="Proteomes" id="UP000821865"/>
    </source>
</evidence>
<dbReference type="EMBL" id="CM023470">
    <property type="protein sequence ID" value="KAH7978153.1"/>
    <property type="molecule type" value="Genomic_DNA"/>
</dbReference>
<proteinExistence type="predicted"/>
<accession>A0ACB8DUY1</accession>
<keyword evidence="2" id="KW-1185">Reference proteome</keyword>
<name>A0ACB8DUY1_DERSI</name>